<dbReference type="KEGG" id="saca:FFV09_15555"/>
<dbReference type="AlphaFoldDB" id="A0A4Y6V1J8"/>
<name>A0A4Y6V1J8_SACBS</name>
<dbReference type="OrthoDB" id="2874037at2"/>
<gene>
    <name evidence="1" type="ORF">FFV09_15555</name>
</gene>
<proteinExistence type="predicted"/>
<reference evidence="1 2" key="1">
    <citation type="submission" date="2019-06" db="EMBL/GenBank/DDBJ databases">
        <title>Saccharibacillus brassicae sp. nov., an endophytic bacterium isolated from Chinese cabbage seeds (Brassica pekinensis).</title>
        <authorList>
            <person name="Jiang L."/>
            <person name="Lee J."/>
            <person name="Kim S.W."/>
        </authorList>
    </citation>
    <scope>NUCLEOTIDE SEQUENCE [LARGE SCALE GENOMIC DNA]</scope>
    <source>
        <strain evidence="2">KCTC 43072 / ATSA2</strain>
    </source>
</reference>
<organism evidence="1 2">
    <name type="scientific">Saccharibacillus brassicae</name>
    <dbReference type="NCBI Taxonomy" id="2583377"/>
    <lineage>
        <taxon>Bacteria</taxon>
        <taxon>Bacillati</taxon>
        <taxon>Bacillota</taxon>
        <taxon>Bacilli</taxon>
        <taxon>Bacillales</taxon>
        <taxon>Paenibacillaceae</taxon>
        <taxon>Saccharibacillus</taxon>
    </lineage>
</organism>
<dbReference type="EMBL" id="CP041217">
    <property type="protein sequence ID" value="QDH22135.1"/>
    <property type="molecule type" value="Genomic_DNA"/>
</dbReference>
<keyword evidence="2" id="KW-1185">Reference proteome</keyword>
<dbReference type="RefSeq" id="WP_141448679.1">
    <property type="nucleotide sequence ID" value="NZ_CBCSAZ010000005.1"/>
</dbReference>
<evidence type="ECO:0000313" key="1">
    <source>
        <dbReference type="EMBL" id="QDH22135.1"/>
    </source>
</evidence>
<protein>
    <submittedName>
        <fullName evidence="1">Uncharacterized protein</fullName>
    </submittedName>
</protein>
<evidence type="ECO:0000313" key="2">
    <source>
        <dbReference type="Proteomes" id="UP000316968"/>
    </source>
</evidence>
<accession>A0A4Y6V1J8</accession>
<sequence>MPMQNRVQELRNLLPQEHKGISSYVEHALISIDQLVEQHRCENAALAIYGDRINGNEERVYFDTISQIKADLLATLEKTVQDALHTGDKNWSKHYKDGIKG</sequence>
<dbReference type="Proteomes" id="UP000316968">
    <property type="component" value="Chromosome"/>
</dbReference>